<sequence>MKCKAVYAPVIKVLERVCPECLSIKTVALQASQQSRANAGA</sequence>
<gene>
    <name evidence="1" type="ORF">VA603_01275</name>
</gene>
<comment type="caution">
    <text evidence="1">The sequence shown here is derived from an EMBL/GenBank/DDBJ whole genome shotgun (WGS) entry which is preliminary data.</text>
</comment>
<dbReference type="Proteomes" id="UP001301653">
    <property type="component" value="Unassembled WGS sequence"/>
</dbReference>
<proteinExistence type="predicted"/>
<dbReference type="EMBL" id="JAYFUH010000042">
    <property type="protein sequence ID" value="MEA5666170.1"/>
    <property type="molecule type" value="Genomic_DNA"/>
</dbReference>
<organism evidence="1 2">
    <name type="scientific">Stenotrophomonas capsici</name>
    <dbReference type="NCBI Taxonomy" id="3110230"/>
    <lineage>
        <taxon>Bacteria</taxon>
        <taxon>Pseudomonadati</taxon>
        <taxon>Pseudomonadota</taxon>
        <taxon>Gammaproteobacteria</taxon>
        <taxon>Lysobacterales</taxon>
        <taxon>Lysobacteraceae</taxon>
        <taxon>Stenotrophomonas</taxon>
    </lineage>
</organism>
<evidence type="ECO:0000313" key="1">
    <source>
        <dbReference type="EMBL" id="MEA5666170.1"/>
    </source>
</evidence>
<reference evidence="1 2" key="1">
    <citation type="submission" date="2023-12" db="EMBL/GenBank/DDBJ databases">
        <title>Stenotrophomonas guangdongensis sp. nov., isolated from wilted pepper plants (Capsicum annuum).</title>
        <authorList>
            <person name="Qiu M."/>
            <person name="Li Y."/>
            <person name="Liu Q."/>
            <person name="Zhang X."/>
            <person name="Huang Y."/>
            <person name="Guo R."/>
            <person name="Hu M."/>
            <person name="Zhou J."/>
            <person name="Zhou X."/>
        </authorList>
    </citation>
    <scope>NUCLEOTIDE SEQUENCE [LARGE SCALE GENOMIC DNA]</scope>
    <source>
        <strain evidence="1 2">MH1</strain>
    </source>
</reference>
<accession>A0ABU5V0Q7</accession>
<protein>
    <submittedName>
        <fullName evidence="1">Uncharacterized protein</fullName>
    </submittedName>
</protein>
<dbReference type="RefSeq" id="WP_263863694.1">
    <property type="nucleotide sequence ID" value="NZ_JAYFUH010000042.1"/>
</dbReference>
<keyword evidence="2" id="KW-1185">Reference proteome</keyword>
<evidence type="ECO:0000313" key="2">
    <source>
        <dbReference type="Proteomes" id="UP001301653"/>
    </source>
</evidence>
<name>A0ABU5V0Q7_9GAMM</name>